<dbReference type="RefSeq" id="WP_138410785.1">
    <property type="nucleotide sequence ID" value="NZ_QLAG01000002.1"/>
</dbReference>
<sequence length="256" mass="28836">MSPLLITGLVIAGLFILISIGYINHTVENRKLEKARLRADLSDRLRRCTQLSESLPGQLMTPALKLLLTRLEQELCDRLIPLDKGNAKLRERSQNLAAELAKGEAIEVRNPVQSIASETKAKEVRFMLEDLHAQVVRGAKDGQIQAGEAKRWLQDIQRMLVLVHLEFFNTTGKLALQNGQPRQARLAFERGVQYVRKQPDPMLFKAQLGALEKALAHADALVLEQGQPTQDEANQLSEGLEAMDEDDLWKKKNIYE</sequence>
<evidence type="ECO:0000256" key="1">
    <source>
        <dbReference type="SAM" id="Phobius"/>
    </source>
</evidence>
<protein>
    <recommendedName>
        <fullName evidence="4">DNA repair protein</fullName>
    </recommendedName>
</protein>
<organism evidence="2 3">
    <name type="scientific">Stutzerimonas nosocomialis</name>
    <dbReference type="NCBI Taxonomy" id="1056496"/>
    <lineage>
        <taxon>Bacteria</taxon>
        <taxon>Pseudomonadati</taxon>
        <taxon>Pseudomonadota</taxon>
        <taxon>Gammaproteobacteria</taxon>
        <taxon>Pseudomonadales</taxon>
        <taxon>Pseudomonadaceae</taxon>
        <taxon>Stutzerimonas</taxon>
    </lineage>
</organism>
<keyword evidence="1" id="KW-0472">Membrane</keyword>
<keyword evidence="1" id="KW-0812">Transmembrane</keyword>
<reference evidence="2 3" key="1">
    <citation type="journal article" date="2017" name="Eur. J. Clin. Microbiol. Infect. Dis.">
        <title>Uncommonly isolated clinical Pseudomonas: identification and phylogenetic assignation.</title>
        <authorList>
            <person name="Mulet M."/>
            <person name="Gomila M."/>
            <person name="Ramirez A."/>
            <person name="Cardew S."/>
            <person name="Moore E.R."/>
            <person name="Lalucat J."/>
            <person name="Garcia-Valdes E."/>
        </authorList>
    </citation>
    <scope>NUCLEOTIDE SEQUENCE [LARGE SCALE GENOMIC DNA]</scope>
    <source>
        <strain evidence="2 3">SD129</strain>
    </source>
</reference>
<keyword evidence="3" id="KW-1185">Reference proteome</keyword>
<name>A0A5R9QJ41_9GAMM</name>
<evidence type="ECO:0000313" key="3">
    <source>
        <dbReference type="Proteomes" id="UP000306753"/>
    </source>
</evidence>
<feature type="transmembrane region" description="Helical" evidence="1">
    <location>
        <begin position="6"/>
        <end position="24"/>
    </location>
</feature>
<gene>
    <name evidence="2" type="ORF">DN820_02115</name>
</gene>
<comment type="caution">
    <text evidence="2">The sequence shown here is derived from an EMBL/GenBank/DDBJ whole genome shotgun (WGS) entry which is preliminary data.</text>
</comment>
<dbReference type="AlphaFoldDB" id="A0A5R9QJ41"/>
<dbReference type="Proteomes" id="UP000306753">
    <property type="component" value="Unassembled WGS sequence"/>
</dbReference>
<proteinExistence type="predicted"/>
<evidence type="ECO:0008006" key="4">
    <source>
        <dbReference type="Google" id="ProtNLM"/>
    </source>
</evidence>
<evidence type="ECO:0000313" key="2">
    <source>
        <dbReference type="EMBL" id="TLX65128.1"/>
    </source>
</evidence>
<accession>A0A5R9QJ41</accession>
<keyword evidence="1" id="KW-1133">Transmembrane helix</keyword>
<dbReference type="EMBL" id="QLAG01000002">
    <property type="protein sequence ID" value="TLX65128.1"/>
    <property type="molecule type" value="Genomic_DNA"/>
</dbReference>